<feature type="region of interest" description="Disordered" evidence="8">
    <location>
        <begin position="653"/>
        <end position="685"/>
    </location>
</feature>
<dbReference type="Proteomes" id="UP001594351">
    <property type="component" value="Unassembled WGS sequence"/>
</dbReference>
<dbReference type="Gene3D" id="2.170.130.10">
    <property type="entry name" value="TonB-dependent receptor, plug domain"/>
    <property type="match status" value="1"/>
</dbReference>
<evidence type="ECO:0000256" key="1">
    <source>
        <dbReference type="ARBA" id="ARBA00004571"/>
    </source>
</evidence>
<feature type="domain" description="TonB-dependent transporter Oar-like beta-barrel" evidence="11">
    <location>
        <begin position="243"/>
        <end position="322"/>
    </location>
</feature>
<evidence type="ECO:0000256" key="2">
    <source>
        <dbReference type="ARBA" id="ARBA00022448"/>
    </source>
</evidence>
<dbReference type="InterPro" id="IPR039426">
    <property type="entry name" value="TonB-dep_rcpt-like"/>
</dbReference>
<sequence>MGNKFRMFSLCLFVLLVFLGSQVFAAETGSIIGKVVDKTEMPLPGVTITATSISLIGARNATTNEDGRFRLPILPVGVYTLAFDLTGYRPLKFEKVTVKLGVDTVAEASLELSEEIKEEIVVVADIVPLVDSKTANVATYVDSKQLDTIPSDRSFRDVTKFDPGITGVRFNSGDGTAGDGLPSIRGEGEYGNNYLIDGLSVRDPKTYGTGTPLNFSAIDEIQIISDGFNPEYGQALGGTINVVTKSGGNNFSGEVAWQYKSDAMSQDEADALWSTEKEYTDSHPYLNIGGPIIKDRLWFFTAYEKTMYDETVAAKSVTDPETNQIVDEIASGGNEDDRNNFFLKLSLQINPNNIVSLSGTMYNSEIAGQGTDELRKPDARHTQLTDQLRLRVNYKSILTDTTVLEFKAGMIQRDLDDQGDLGNRGPAEYTNQDTGVYWHNYDNLDNNERDRQDVLLQATHYLEAGGSHELKAGVGYYWANSARTIEFNGLDEDLYPGDTFDGGTRYQFVNNEIDPTYAAVPTLYYEHRSIDIANETSGMSFFIQDTYSPMENLNIMLGVRFDTQDVQNNDKQTLLYFSADESISPRLTATWDITSDSKNIAKIGYGRFFDITSTGLASWGNTASPYAYRMYAWAGPTGDEWNNMSEEERDAALHNGDNWGDGRGNTGADHPRREQSGESNPLYYDPDLRPPYKDEFLVEYDRKLTERYVAKIRYINSHTRDLIEDVAYWKEPGSLEQLWVIENWDEKKRDYYSLEVEFNGHPTDNISFYLSYCNSEAKGTNPGQFELAGFQSQWGSGNDVGVFGDHLPHMWWGEGLGGPKDGNEGWYGYLPYSVDHQIKFRGFWRAPYGITIGTSLEWNSGYHWSRRGYSDGYGDYFTFPDGRGNREMPSIYYWDASLEKAFTFGDRYGLGIKLDIFNLTNSDTAVAYVNQDTDNFGKTLEVQEPMSVRITASFTF</sequence>
<dbReference type="SUPFAM" id="SSF56935">
    <property type="entry name" value="Porins"/>
    <property type="match status" value="1"/>
</dbReference>
<feature type="domain" description="TonB-dependent receptor plug" evidence="10">
    <location>
        <begin position="133"/>
        <end position="239"/>
    </location>
</feature>
<keyword evidence="3 7" id="KW-1134">Transmembrane beta strand</keyword>
<dbReference type="InterPro" id="IPR008969">
    <property type="entry name" value="CarboxyPept-like_regulatory"/>
</dbReference>
<accession>A0ABV6YVG6</accession>
<evidence type="ECO:0000256" key="6">
    <source>
        <dbReference type="ARBA" id="ARBA00023237"/>
    </source>
</evidence>
<comment type="subcellular location">
    <subcellularLocation>
        <location evidence="1 7">Cell outer membrane</location>
        <topology evidence="1 7">Multi-pass membrane protein</topology>
    </subcellularLocation>
</comment>
<evidence type="ECO:0000256" key="9">
    <source>
        <dbReference type="SAM" id="SignalP"/>
    </source>
</evidence>
<keyword evidence="4 7" id="KW-0812">Transmembrane</keyword>
<evidence type="ECO:0000313" key="12">
    <source>
        <dbReference type="EMBL" id="MFC1850169.1"/>
    </source>
</evidence>
<evidence type="ECO:0000313" key="13">
    <source>
        <dbReference type="Proteomes" id="UP001594351"/>
    </source>
</evidence>
<dbReference type="PANTHER" id="PTHR30069">
    <property type="entry name" value="TONB-DEPENDENT OUTER MEMBRANE RECEPTOR"/>
    <property type="match status" value="1"/>
</dbReference>
<feature type="signal peptide" evidence="9">
    <location>
        <begin position="1"/>
        <end position="25"/>
    </location>
</feature>
<dbReference type="Pfam" id="PF25183">
    <property type="entry name" value="OMP_b-brl_4"/>
    <property type="match status" value="2"/>
</dbReference>
<name>A0ABV6YVG6_UNCC1</name>
<proteinExistence type="inferred from homology"/>
<dbReference type="InterPro" id="IPR057601">
    <property type="entry name" value="Oar-like_b-barrel"/>
</dbReference>
<evidence type="ECO:0000256" key="3">
    <source>
        <dbReference type="ARBA" id="ARBA00022452"/>
    </source>
</evidence>
<feature type="chain" id="PRO_5046988240" evidence="9">
    <location>
        <begin position="26"/>
        <end position="956"/>
    </location>
</feature>
<dbReference type="Gene3D" id="2.60.40.1120">
    <property type="entry name" value="Carboxypeptidase-like, regulatory domain"/>
    <property type="match status" value="1"/>
</dbReference>
<evidence type="ECO:0000256" key="7">
    <source>
        <dbReference type="PROSITE-ProRule" id="PRU01360"/>
    </source>
</evidence>
<keyword evidence="5 7" id="KW-0472">Membrane</keyword>
<comment type="similarity">
    <text evidence="7">Belongs to the TonB-dependent receptor family.</text>
</comment>
<dbReference type="PANTHER" id="PTHR30069:SF46">
    <property type="entry name" value="OAR PROTEIN"/>
    <property type="match status" value="1"/>
</dbReference>
<keyword evidence="9" id="KW-0732">Signal</keyword>
<protein>
    <submittedName>
        <fullName evidence="12">Carboxypeptidase regulatory-like domain-containing protein</fullName>
    </submittedName>
</protein>
<evidence type="ECO:0000256" key="8">
    <source>
        <dbReference type="SAM" id="MobiDB-lite"/>
    </source>
</evidence>
<evidence type="ECO:0000259" key="10">
    <source>
        <dbReference type="Pfam" id="PF07715"/>
    </source>
</evidence>
<keyword evidence="13" id="KW-1185">Reference proteome</keyword>
<feature type="domain" description="TonB-dependent transporter Oar-like beta-barrel" evidence="11">
    <location>
        <begin position="331"/>
        <end position="733"/>
    </location>
</feature>
<evidence type="ECO:0000259" key="11">
    <source>
        <dbReference type="Pfam" id="PF25183"/>
    </source>
</evidence>
<keyword evidence="6 7" id="KW-0998">Cell outer membrane</keyword>
<dbReference type="Pfam" id="PF13620">
    <property type="entry name" value="CarboxypepD_reg"/>
    <property type="match status" value="1"/>
</dbReference>
<dbReference type="Pfam" id="PF07715">
    <property type="entry name" value="Plug"/>
    <property type="match status" value="1"/>
</dbReference>
<keyword evidence="2 7" id="KW-0813">Transport</keyword>
<dbReference type="PROSITE" id="PS52016">
    <property type="entry name" value="TONB_DEPENDENT_REC_3"/>
    <property type="match status" value="1"/>
</dbReference>
<evidence type="ECO:0000256" key="4">
    <source>
        <dbReference type="ARBA" id="ARBA00022692"/>
    </source>
</evidence>
<dbReference type="InterPro" id="IPR037066">
    <property type="entry name" value="Plug_dom_sf"/>
</dbReference>
<organism evidence="12 13">
    <name type="scientific">candidate division CSSED10-310 bacterium</name>
    <dbReference type="NCBI Taxonomy" id="2855610"/>
    <lineage>
        <taxon>Bacteria</taxon>
        <taxon>Bacteria division CSSED10-310</taxon>
    </lineage>
</organism>
<gene>
    <name evidence="12" type="ORF">ACFL27_08265</name>
</gene>
<dbReference type="InterPro" id="IPR036942">
    <property type="entry name" value="Beta-barrel_TonB_sf"/>
</dbReference>
<dbReference type="InterPro" id="IPR012910">
    <property type="entry name" value="Plug_dom"/>
</dbReference>
<evidence type="ECO:0000256" key="5">
    <source>
        <dbReference type="ARBA" id="ARBA00023136"/>
    </source>
</evidence>
<comment type="caution">
    <text evidence="12">The sequence shown here is derived from an EMBL/GenBank/DDBJ whole genome shotgun (WGS) entry which is preliminary data.</text>
</comment>
<dbReference type="SUPFAM" id="SSF49464">
    <property type="entry name" value="Carboxypeptidase regulatory domain-like"/>
    <property type="match status" value="1"/>
</dbReference>
<dbReference type="EMBL" id="JBHPBY010000081">
    <property type="protein sequence ID" value="MFC1850169.1"/>
    <property type="molecule type" value="Genomic_DNA"/>
</dbReference>
<reference evidence="12 13" key="1">
    <citation type="submission" date="2024-09" db="EMBL/GenBank/DDBJ databases">
        <title>Laminarin stimulates single cell rates of sulfate reduction while oxygen inhibits transcriptomic activity in coastal marine sediment.</title>
        <authorList>
            <person name="Lindsay M."/>
            <person name="Orcutt B."/>
            <person name="Emerson D."/>
            <person name="Stepanauskas R."/>
            <person name="D'Angelo T."/>
        </authorList>
    </citation>
    <scope>NUCLEOTIDE SEQUENCE [LARGE SCALE GENOMIC DNA]</scope>
    <source>
        <strain evidence="12">SAG AM-311-K15</strain>
    </source>
</reference>
<dbReference type="Gene3D" id="2.40.170.20">
    <property type="entry name" value="TonB-dependent receptor, beta-barrel domain"/>
    <property type="match status" value="2"/>
</dbReference>